<dbReference type="PROSITE" id="PS50011">
    <property type="entry name" value="PROTEIN_KINASE_DOM"/>
    <property type="match status" value="1"/>
</dbReference>
<evidence type="ECO:0000256" key="3">
    <source>
        <dbReference type="ARBA" id="ARBA00022777"/>
    </source>
</evidence>
<feature type="domain" description="Protein kinase" evidence="7">
    <location>
        <begin position="22"/>
        <end position="276"/>
    </location>
</feature>
<dbReference type="InterPro" id="IPR008271">
    <property type="entry name" value="Ser/Thr_kinase_AS"/>
</dbReference>
<proteinExistence type="predicted"/>
<evidence type="ECO:0000259" key="7">
    <source>
        <dbReference type="PROSITE" id="PS50011"/>
    </source>
</evidence>
<evidence type="ECO:0000313" key="9">
    <source>
        <dbReference type="Proteomes" id="UP000649753"/>
    </source>
</evidence>
<dbReference type="GO" id="GO:0004674">
    <property type="term" value="F:protein serine/threonine kinase activity"/>
    <property type="evidence" value="ECO:0007669"/>
    <property type="project" value="TreeGrafter"/>
</dbReference>
<dbReference type="SUPFAM" id="SSF56112">
    <property type="entry name" value="Protein kinase-like (PK-like)"/>
    <property type="match status" value="1"/>
</dbReference>
<dbReference type="Proteomes" id="UP000649753">
    <property type="component" value="Unassembled WGS sequence"/>
</dbReference>
<keyword evidence="3" id="KW-0418">Kinase</keyword>
<dbReference type="GO" id="GO:0005524">
    <property type="term" value="F:ATP binding"/>
    <property type="evidence" value="ECO:0007669"/>
    <property type="project" value="UniProtKB-UniRule"/>
</dbReference>
<keyword evidence="9" id="KW-1185">Reference proteome</keyword>
<name>A0A927R4G7_9ACTN</name>
<evidence type="ECO:0000256" key="1">
    <source>
        <dbReference type="ARBA" id="ARBA00022679"/>
    </source>
</evidence>
<comment type="caution">
    <text evidence="8">The sequence shown here is derived from an EMBL/GenBank/DDBJ whole genome shotgun (WGS) entry which is preliminary data.</text>
</comment>
<sequence>MTGDVAGAQPLRSSDPRQLGPCELIGRLGEGGMGTVYLARLATTGRMVAVKVIRPDLAHDPEFRRRFRGEVKRARQVPPFCTAEVLDADPDHDPPYLIAEYVDGPSLSSVVAERGPLTSGNLHGLAVGMATALTAIHGAGVIHRDLKPSNVLLPPGSPKVIDFGIARAVAGTGAGTRTDQVIGTVAYMAPERFESATKGVLTPAADVFAWGAVVAYAGTGRTPFAAETPAATAVRILTQEPDLGVLAGPLRELVEQALAKDPGQRPTSRELLDRLLGGGPGRSGAVASALAGQPDLLAAAEQAQAVTDQRPLAETALGTDPVPENDPDATTRWGSPGVGAGVPVAAGAASPVRTTAPAASGPSAGSPAQPGQRAARRRPSRVSAVVLAVILLASGGLWAGYASGVLPFEASGNAQPNGSPSLPAGAGGTPPATSTSTGGTPASTGQPDGTPWAGKAVVTDPLTAASLWRPRTDDDHEVSCGFDDGLVVTKRSAGPYRCPGPQDIWPDVRVEVEVTLTEPDTCAAIWFRFTDRAGGHALRICPDGYYLVAHGVDATTPAGSFRFEPGRGLTARTPVRVGIVAHGEQLSFYRDGQRIGQARDAQPVAGRVVLGVFPDRPDDSGKVLYQVTFRNITIEEPA</sequence>
<dbReference type="RefSeq" id="WP_192771682.1">
    <property type="nucleotide sequence ID" value="NZ_JADBEB010000001.1"/>
</dbReference>
<keyword evidence="4 5" id="KW-0067">ATP-binding</keyword>
<dbReference type="Gene3D" id="2.60.120.560">
    <property type="entry name" value="Exo-inulinase, domain 1"/>
    <property type="match status" value="1"/>
</dbReference>
<dbReference type="PROSITE" id="PS00107">
    <property type="entry name" value="PROTEIN_KINASE_ATP"/>
    <property type="match status" value="1"/>
</dbReference>
<dbReference type="PROSITE" id="PS00108">
    <property type="entry name" value="PROTEIN_KINASE_ST"/>
    <property type="match status" value="1"/>
</dbReference>
<dbReference type="Pfam" id="PF00069">
    <property type="entry name" value="Pkinase"/>
    <property type="match status" value="1"/>
</dbReference>
<evidence type="ECO:0000256" key="2">
    <source>
        <dbReference type="ARBA" id="ARBA00022741"/>
    </source>
</evidence>
<dbReference type="InterPro" id="IPR011009">
    <property type="entry name" value="Kinase-like_dom_sf"/>
</dbReference>
<evidence type="ECO:0000256" key="4">
    <source>
        <dbReference type="ARBA" id="ARBA00022840"/>
    </source>
</evidence>
<feature type="region of interest" description="Disordered" evidence="6">
    <location>
        <begin position="413"/>
        <end position="453"/>
    </location>
</feature>
<feature type="compositionally biased region" description="Low complexity" evidence="6">
    <location>
        <begin position="418"/>
        <end position="445"/>
    </location>
</feature>
<dbReference type="Gene3D" id="1.10.510.10">
    <property type="entry name" value="Transferase(Phosphotransferase) domain 1"/>
    <property type="match status" value="1"/>
</dbReference>
<dbReference type="PANTHER" id="PTHR43289:SF34">
    <property type="entry name" value="SERINE_THREONINE-PROTEIN KINASE YBDM-RELATED"/>
    <property type="match status" value="1"/>
</dbReference>
<feature type="compositionally biased region" description="Low complexity" evidence="6">
    <location>
        <begin position="348"/>
        <end position="373"/>
    </location>
</feature>
<keyword evidence="2 5" id="KW-0547">Nucleotide-binding</keyword>
<dbReference type="Gene3D" id="3.30.200.20">
    <property type="entry name" value="Phosphorylase Kinase, domain 1"/>
    <property type="match status" value="1"/>
</dbReference>
<dbReference type="CDD" id="cd14014">
    <property type="entry name" value="STKc_PknB_like"/>
    <property type="match status" value="1"/>
</dbReference>
<dbReference type="AlphaFoldDB" id="A0A927R4G7"/>
<dbReference type="InterPro" id="IPR000719">
    <property type="entry name" value="Prot_kinase_dom"/>
</dbReference>
<protein>
    <recommendedName>
        <fullName evidence="7">Protein kinase domain-containing protein</fullName>
    </recommendedName>
</protein>
<feature type="binding site" evidence="5">
    <location>
        <position position="51"/>
    </location>
    <ligand>
        <name>ATP</name>
        <dbReference type="ChEBI" id="CHEBI:30616"/>
    </ligand>
</feature>
<dbReference type="EMBL" id="JADBEB010000001">
    <property type="protein sequence ID" value="MBE1492838.1"/>
    <property type="molecule type" value="Genomic_DNA"/>
</dbReference>
<organism evidence="8 9">
    <name type="scientific">Plantactinospora soyae</name>
    <dbReference type="NCBI Taxonomy" id="1544732"/>
    <lineage>
        <taxon>Bacteria</taxon>
        <taxon>Bacillati</taxon>
        <taxon>Actinomycetota</taxon>
        <taxon>Actinomycetes</taxon>
        <taxon>Micromonosporales</taxon>
        <taxon>Micromonosporaceae</taxon>
        <taxon>Plantactinospora</taxon>
    </lineage>
</organism>
<feature type="region of interest" description="Disordered" evidence="6">
    <location>
        <begin position="1"/>
        <end position="20"/>
    </location>
</feature>
<accession>A0A927R4G7</accession>
<evidence type="ECO:0000313" key="8">
    <source>
        <dbReference type="EMBL" id="MBE1492838.1"/>
    </source>
</evidence>
<evidence type="ECO:0000256" key="6">
    <source>
        <dbReference type="SAM" id="MobiDB-lite"/>
    </source>
</evidence>
<dbReference type="SMART" id="SM00220">
    <property type="entry name" value="S_TKc"/>
    <property type="match status" value="1"/>
</dbReference>
<feature type="region of interest" description="Disordered" evidence="6">
    <location>
        <begin position="315"/>
        <end position="335"/>
    </location>
</feature>
<keyword evidence="1" id="KW-0808">Transferase</keyword>
<gene>
    <name evidence="8" type="ORF">H4W31_008476</name>
</gene>
<evidence type="ECO:0000256" key="5">
    <source>
        <dbReference type="PROSITE-ProRule" id="PRU10141"/>
    </source>
</evidence>
<feature type="region of interest" description="Disordered" evidence="6">
    <location>
        <begin position="348"/>
        <end position="378"/>
    </location>
</feature>
<dbReference type="PANTHER" id="PTHR43289">
    <property type="entry name" value="MITOGEN-ACTIVATED PROTEIN KINASE KINASE KINASE 20-RELATED"/>
    <property type="match status" value="1"/>
</dbReference>
<reference evidence="8" key="1">
    <citation type="submission" date="2020-10" db="EMBL/GenBank/DDBJ databases">
        <title>Sequencing the genomes of 1000 actinobacteria strains.</title>
        <authorList>
            <person name="Klenk H.-P."/>
        </authorList>
    </citation>
    <scope>NUCLEOTIDE SEQUENCE</scope>
    <source>
        <strain evidence="8">DSM 46832</strain>
    </source>
</reference>
<dbReference type="InterPro" id="IPR017441">
    <property type="entry name" value="Protein_kinase_ATP_BS"/>
</dbReference>